<dbReference type="EMBL" id="CP001344">
    <property type="protein sequence ID" value="ACL42877.1"/>
    <property type="molecule type" value="Genomic_DNA"/>
</dbReference>
<dbReference type="eggNOG" id="ENOG502ZKHE">
    <property type="taxonomic scope" value="Bacteria"/>
</dbReference>
<sequence length="177" mass="19910">MQIFTKIHIPFPRALVYATYRDKLLDLIPYLPNVRNIEVKSRSEQNGRVYIVNEWHGGGEIPAAARALLSEAMLSWTDRAVWNDQEFSTNWRIETHAFTEAVHCSGRNLFQAEAEGTVIVSEGELHIDSHQIHGVPGFVAHLIGGVVEDFLSHKIEPNLVQLGEGVQHYLEQHPPAG</sequence>
<dbReference type="STRING" id="395961.Cyan7425_0485"/>
<name>B8HTV7_CYAP4</name>
<evidence type="ECO:0000313" key="1">
    <source>
        <dbReference type="EMBL" id="ACL42877.1"/>
    </source>
</evidence>
<accession>B8HTV7</accession>
<evidence type="ECO:0008006" key="2">
    <source>
        <dbReference type="Google" id="ProtNLM"/>
    </source>
</evidence>
<dbReference type="Gene3D" id="3.30.530.20">
    <property type="match status" value="1"/>
</dbReference>
<dbReference type="KEGG" id="cyn:Cyan7425_0485"/>
<dbReference type="AlphaFoldDB" id="B8HTV7"/>
<proteinExistence type="predicted"/>
<dbReference type="InterPro" id="IPR023393">
    <property type="entry name" value="START-like_dom_sf"/>
</dbReference>
<organism evidence="1">
    <name type="scientific">Cyanothece sp. (strain PCC 7425 / ATCC 29141)</name>
    <dbReference type="NCBI Taxonomy" id="395961"/>
    <lineage>
        <taxon>Bacteria</taxon>
        <taxon>Bacillati</taxon>
        <taxon>Cyanobacteriota</taxon>
        <taxon>Cyanophyceae</taxon>
        <taxon>Gomontiellales</taxon>
        <taxon>Cyanothecaceae</taxon>
        <taxon>Cyanothece</taxon>
    </lineage>
</organism>
<dbReference type="OrthoDB" id="459727at2"/>
<protein>
    <recommendedName>
        <fullName evidence="2">Cyclase/dehydrase</fullName>
    </recommendedName>
</protein>
<dbReference type="HOGENOM" id="CLU_1509884_0_0_3"/>
<reference evidence="1" key="1">
    <citation type="submission" date="2009-01" db="EMBL/GenBank/DDBJ databases">
        <title>Complete sequence of chromosome Cyanothece sp. PCC 7425.</title>
        <authorList>
            <consortium name="US DOE Joint Genome Institute"/>
            <person name="Lucas S."/>
            <person name="Copeland A."/>
            <person name="Lapidus A."/>
            <person name="Glavina del Rio T."/>
            <person name="Dalin E."/>
            <person name="Tice H."/>
            <person name="Bruce D."/>
            <person name="Goodwin L."/>
            <person name="Pitluck S."/>
            <person name="Sims D."/>
            <person name="Meineke L."/>
            <person name="Brettin T."/>
            <person name="Detter J.C."/>
            <person name="Han C."/>
            <person name="Larimer F."/>
            <person name="Land M."/>
            <person name="Hauser L."/>
            <person name="Kyrpides N."/>
            <person name="Ovchinnikova G."/>
            <person name="Liberton M."/>
            <person name="Stoeckel J."/>
            <person name="Banerjee A."/>
            <person name="Singh A."/>
            <person name="Page L."/>
            <person name="Sato H."/>
            <person name="Zhao L."/>
            <person name="Sherman L."/>
            <person name="Pakrasi H."/>
            <person name="Richardson P."/>
        </authorList>
    </citation>
    <scope>NUCLEOTIDE SEQUENCE</scope>
    <source>
        <strain evidence="1">PCC 7425</strain>
    </source>
</reference>
<gene>
    <name evidence="1" type="ordered locus">Cyan7425_0485</name>
</gene>